<keyword evidence="15" id="KW-1185">Reference proteome</keyword>
<evidence type="ECO:0000256" key="4">
    <source>
        <dbReference type="ARBA" id="ARBA00022606"/>
    </source>
</evidence>
<dbReference type="GO" id="GO:0005737">
    <property type="term" value="C:cytoplasm"/>
    <property type="evidence" value="ECO:0007669"/>
    <property type="project" value="TreeGrafter"/>
</dbReference>
<dbReference type="PANTHER" id="PTHR11923">
    <property type="entry name" value="SCAVENGER RECEPTOR CLASS B TYPE-1 SR-B1"/>
    <property type="match status" value="1"/>
</dbReference>
<sequence length="510" mass="56412">MVSCCMKTAAGSTLALGAVLLIAGAVLGFKVFPDAVKEKVAEKVMLKEGTEAWNVWQKLPIPMEFKVYFFNVTNVDEILAGGTPIVNEVGPYVYNEYREKEQIDIRENYGTAAYYQRTLFEFNEEKSFPLTESDPITMVNVAMMGMIETAEIETPNLVSLLGGALGEIFVGESSIFLTETVKKVLFDGMTINCKGLAPSMACRKIRERHPAAMREDGNGNLLFALFAYKNDSYDGYYEVKLGWRGDGPYPSVDAAKTIGKIVSWENSTKLKTWSGDRCNEIVGTDAAIFPPFLTKDSRIDIFSTDLCRSLYATYSGEGNYKDIDSLIFTAKEYMLGDVTVNPDNNCYCPEKNACLFKGSLDLTACQGAPVILTFPHFFMASESYQKNINGVSPDRKLHETFLELEPNTGYPLRGAKRVQFNILMKTVSGVPFTYDVPTALFPILWIDEGLELDDANVNRLKDELISILKILEGVKWGLIGVGIVLLCVGVILSVLIAKSARSMTANLKGN</sequence>
<keyword evidence="3" id="KW-1003">Cell membrane</keyword>
<keyword evidence="7 13" id="KW-1133">Transmembrane helix</keyword>
<accession>A0A8K0P5K6</accession>
<evidence type="ECO:0000256" key="8">
    <source>
        <dbReference type="ARBA" id="ARBA00023136"/>
    </source>
</evidence>
<dbReference type="GO" id="GO:0007608">
    <property type="term" value="P:sensory perception of smell"/>
    <property type="evidence" value="ECO:0007669"/>
    <property type="project" value="UniProtKB-KW"/>
</dbReference>
<evidence type="ECO:0000256" key="9">
    <source>
        <dbReference type="ARBA" id="ARBA00023157"/>
    </source>
</evidence>
<dbReference type="InterPro" id="IPR002159">
    <property type="entry name" value="CD36_fam"/>
</dbReference>
<keyword evidence="9" id="KW-1015">Disulfide bond</keyword>
<comment type="similarity">
    <text evidence="2">Belongs to the CD36 family.</text>
</comment>
<evidence type="ECO:0000256" key="10">
    <source>
        <dbReference type="ARBA" id="ARBA00023170"/>
    </source>
</evidence>
<evidence type="ECO:0000256" key="2">
    <source>
        <dbReference type="ARBA" id="ARBA00010532"/>
    </source>
</evidence>
<evidence type="ECO:0000256" key="5">
    <source>
        <dbReference type="ARBA" id="ARBA00022692"/>
    </source>
</evidence>
<evidence type="ECO:0000256" key="12">
    <source>
        <dbReference type="ARBA" id="ARBA00040645"/>
    </source>
</evidence>
<dbReference type="GO" id="GO:0005886">
    <property type="term" value="C:plasma membrane"/>
    <property type="evidence" value="ECO:0007669"/>
    <property type="project" value="UniProtKB-SubCell"/>
</dbReference>
<keyword evidence="11" id="KW-0325">Glycoprotein</keyword>
<evidence type="ECO:0000256" key="11">
    <source>
        <dbReference type="ARBA" id="ARBA00023180"/>
    </source>
</evidence>
<dbReference type="AlphaFoldDB" id="A0A8K0P5K6"/>
<evidence type="ECO:0000256" key="7">
    <source>
        <dbReference type="ARBA" id="ARBA00022989"/>
    </source>
</evidence>
<comment type="subcellular location">
    <subcellularLocation>
        <location evidence="1">Cell membrane</location>
    </subcellularLocation>
</comment>
<feature type="transmembrane region" description="Helical" evidence="13">
    <location>
        <begin position="476"/>
        <end position="497"/>
    </location>
</feature>
<evidence type="ECO:0000256" key="13">
    <source>
        <dbReference type="SAM" id="Phobius"/>
    </source>
</evidence>
<gene>
    <name evidence="14" type="ORF">J437_LFUL013188</name>
</gene>
<dbReference type="PRINTS" id="PR01609">
    <property type="entry name" value="CD36FAMILY"/>
</dbReference>
<dbReference type="Pfam" id="PF01130">
    <property type="entry name" value="CD36"/>
    <property type="match status" value="1"/>
</dbReference>
<dbReference type="OrthoDB" id="195015at2759"/>
<keyword evidence="5 13" id="KW-0812">Transmembrane</keyword>
<reference evidence="14" key="2">
    <citation type="submission" date="2017-10" db="EMBL/GenBank/DDBJ databases">
        <title>Ladona fulva Genome sequencing and assembly.</title>
        <authorList>
            <person name="Murali S."/>
            <person name="Richards S."/>
            <person name="Bandaranaike D."/>
            <person name="Bellair M."/>
            <person name="Blankenburg K."/>
            <person name="Chao H."/>
            <person name="Dinh H."/>
            <person name="Doddapaneni H."/>
            <person name="Dugan-Rocha S."/>
            <person name="Elkadiri S."/>
            <person name="Gnanaolivu R."/>
            <person name="Hernandez B."/>
            <person name="Skinner E."/>
            <person name="Javaid M."/>
            <person name="Lee S."/>
            <person name="Li M."/>
            <person name="Ming W."/>
            <person name="Munidasa M."/>
            <person name="Muniz J."/>
            <person name="Nguyen L."/>
            <person name="Hughes D."/>
            <person name="Osuji N."/>
            <person name="Pu L.-L."/>
            <person name="Puazo M."/>
            <person name="Qu C."/>
            <person name="Quiroz J."/>
            <person name="Raj R."/>
            <person name="Weissenberger G."/>
            <person name="Xin Y."/>
            <person name="Zou X."/>
            <person name="Han Y."/>
            <person name="Worley K."/>
            <person name="Muzny D."/>
            <person name="Gibbs R."/>
        </authorList>
    </citation>
    <scope>NUCLEOTIDE SEQUENCE</scope>
    <source>
        <strain evidence="14">Sampled in the wild</strain>
    </source>
</reference>
<dbReference type="Proteomes" id="UP000792457">
    <property type="component" value="Unassembled WGS sequence"/>
</dbReference>
<keyword evidence="8 13" id="KW-0472">Membrane</keyword>
<evidence type="ECO:0000313" key="15">
    <source>
        <dbReference type="Proteomes" id="UP000792457"/>
    </source>
</evidence>
<keyword evidence="4" id="KW-0716">Sensory transduction</keyword>
<proteinExistence type="inferred from homology"/>
<evidence type="ECO:0000256" key="3">
    <source>
        <dbReference type="ARBA" id="ARBA00022475"/>
    </source>
</evidence>
<evidence type="ECO:0000256" key="6">
    <source>
        <dbReference type="ARBA" id="ARBA00022725"/>
    </source>
</evidence>
<comment type="caution">
    <text evidence="14">The sequence shown here is derived from an EMBL/GenBank/DDBJ whole genome shotgun (WGS) entry which is preliminary data.</text>
</comment>
<evidence type="ECO:0000313" key="14">
    <source>
        <dbReference type="EMBL" id="KAG8231724.1"/>
    </source>
</evidence>
<evidence type="ECO:0000256" key="1">
    <source>
        <dbReference type="ARBA" id="ARBA00004236"/>
    </source>
</evidence>
<dbReference type="GO" id="GO:0005044">
    <property type="term" value="F:scavenger receptor activity"/>
    <property type="evidence" value="ECO:0007669"/>
    <property type="project" value="TreeGrafter"/>
</dbReference>
<reference evidence="14" key="1">
    <citation type="submission" date="2013-04" db="EMBL/GenBank/DDBJ databases">
        <authorList>
            <person name="Qu J."/>
            <person name="Murali S.C."/>
            <person name="Bandaranaike D."/>
            <person name="Bellair M."/>
            <person name="Blankenburg K."/>
            <person name="Chao H."/>
            <person name="Dinh H."/>
            <person name="Doddapaneni H."/>
            <person name="Downs B."/>
            <person name="Dugan-Rocha S."/>
            <person name="Elkadiri S."/>
            <person name="Gnanaolivu R.D."/>
            <person name="Hernandez B."/>
            <person name="Javaid M."/>
            <person name="Jayaseelan J.C."/>
            <person name="Lee S."/>
            <person name="Li M."/>
            <person name="Ming W."/>
            <person name="Munidasa M."/>
            <person name="Muniz J."/>
            <person name="Nguyen L."/>
            <person name="Ongeri F."/>
            <person name="Osuji N."/>
            <person name="Pu L.-L."/>
            <person name="Puazo M."/>
            <person name="Qu C."/>
            <person name="Quiroz J."/>
            <person name="Raj R."/>
            <person name="Weissenberger G."/>
            <person name="Xin Y."/>
            <person name="Zou X."/>
            <person name="Han Y."/>
            <person name="Richards S."/>
            <person name="Worley K."/>
            <person name="Muzny D."/>
            <person name="Gibbs R."/>
        </authorList>
    </citation>
    <scope>NUCLEOTIDE SEQUENCE</scope>
    <source>
        <strain evidence="14">Sampled in the wild</strain>
    </source>
</reference>
<protein>
    <recommendedName>
        <fullName evidence="12">Sensory neuron membrane protein 2</fullName>
    </recommendedName>
</protein>
<name>A0A8K0P5K6_LADFU</name>
<keyword evidence="6" id="KW-0552">Olfaction</keyword>
<dbReference type="EMBL" id="KZ308569">
    <property type="protein sequence ID" value="KAG8231724.1"/>
    <property type="molecule type" value="Genomic_DNA"/>
</dbReference>
<organism evidence="14 15">
    <name type="scientific">Ladona fulva</name>
    <name type="common">Scarce chaser dragonfly</name>
    <name type="synonym">Libellula fulva</name>
    <dbReference type="NCBI Taxonomy" id="123851"/>
    <lineage>
        <taxon>Eukaryota</taxon>
        <taxon>Metazoa</taxon>
        <taxon>Ecdysozoa</taxon>
        <taxon>Arthropoda</taxon>
        <taxon>Hexapoda</taxon>
        <taxon>Insecta</taxon>
        <taxon>Pterygota</taxon>
        <taxon>Palaeoptera</taxon>
        <taxon>Odonata</taxon>
        <taxon>Epiprocta</taxon>
        <taxon>Anisoptera</taxon>
        <taxon>Libelluloidea</taxon>
        <taxon>Libellulidae</taxon>
        <taxon>Ladona</taxon>
    </lineage>
</organism>
<dbReference type="PANTHER" id="PTHR11923:SF109">
    <property type="entry name" value="SENSORY NEURON MEMBRANE PROTEIN 2"/>
    <property type="match status" value="1"/>
</dbReference>
<keyword evidence="10" id="KW-0675">Receptor</keyword>